<feature type="transmembrane region" description="Helical" evidence="4">
    <location>
        <begin position="333"/>
        <end position="358"/>
    </location>
</feature>
<dbReference type="GO" id="GO:0005886">
    <property type="term" value="C:plasma membrane"/>
    <property type="evidence" value="ECO:0007669"/>
    <property type="project" value="TreeGrafter"/>
</dbReference>
<feature type="transmembrane region" description="Helical" evidence="4">
    <location>
        <begin position="370"/>
        <end position="388"/>
    </location>
</feature>
<evidence type="ECO:0000256" key="5">
    <source>
        <dbReference type="SAM" id="SignalP"/>
    </source>
</evidence>
<feature type="transmembrane region" description="Helical" evidence="4">
    <location>
        <begin position="238"/>
        <end position="256"/>
    </location>
</feature>
<dbReference type="InterPro" id="IPR011701">
    <property type="entry name" value="MFS"/>
</dbReference>
<evidence type="ECO:0000256" key="3">
    <source>
        <dbReference type="ARBA" id="ARBA00023136"/>
    </source>
</evidence>
<feature type="transmembrane region" description="Helical" evidence="4">
    <location>
        <begin position="305"/>
        <end position="326"/>
    </location>
</feature>
<keyword evidence="3 4" id="KW-0472">Membrane</keyword>
<feature type="chain" id="PRO_5033776268" evidence="5">
    <location>
        <begin position="27"/>
        <end position="424"/>
    </location>
</feature>
<dbReference type="RefSeq" id="WP_109566483.1">
    <property type="nucleotide sequence ID" value="NZ_QGDJ01000023.1"/>
</dbReference>
<proteinExistence type="predicted"/>
<evidence type="ECO:0000256" key="4">
    <source>
        <dbReference type="SAM" id="Phobius"/>
    </source>
</evidence>
<feature type="transmembrane region" description="Helical" evidence="4">
    <location>
        <begin position="134"/>
        <end position="156"/>
    </location>
</feature>
<dbReference type="PROSITE" id="PS50850">
    <property type="entry name" value="MFS"/>
    <property type="match status" value="1"/>
</dbReference>
<dbReference type="Gene3D" id="1.20.1250.20">
    <property type="entry name" value="MFS general substrate transporter like domains"/>
    <property type="match status" value="2"/>
</dbReference>
<evidence type="ECO:0000313" key="8">
    <source>
        <dbReference type="EMBL" id="SSA51664.1"/>
    </source>
</evidence>
<evidence type="ECO:0000313" key="10">
    <source>
        <dbReference type="Proteomes" id="UP000251571"/>
    </source>
</evidence>
<dbReference type="Proteomes" id="UP000251571">
    <property type="component" value="Unassembled WGS sequence"/>
</dbReference>
<organism evidence="8 10">
    <name type="scientific">Jannaschia seohaensis</name>
    <dbReference type="NCBI Taxonomy" id="475081"/>
    <lineage>
        <taxon>Bacteria</taxon>
        <taxon>Pseudomonadati</taxon>
        <taxon>Pseudomonadota</taxon>
        <taxon>Alphaproteobacteria</taxon>
        <taxon>Rhodobacterales</taxon>
        <taxon>Roseobacteraceae</taxon>
        <taxon>Jannaschia</taxon>
    </lineage>
</organism>
<dbReference type="InterPro" id="IPR020846">
    <property type="entry name" value="MFS_dom"/>
</dbReference>
<evidence type="ECO:0000313" key="9">
    <source>
        <dbReference type="Proteomes" id="UP000245839"/>
    </source>
</evidence>
<accession>A0A2Y9B542</accession>
<reference evidence="8 10" key="1">
    <citation type="submission" date="2016-10" db="EMBL/GenBank/DDBJ databases">
        <authorList>
            <person name="Cai Z."/>
        </authorList>
    </citation>
    <scope>NUCLEOTIDE SEQUENCE [LARGE SCALE GENOMIC DNA]</scope>
    <source>
        <strain evidence="8 10">DSM 25227</strain>
    </source>
</reference>
<feature type="transmembrane region" description="Helical" evidence="4">
    <location>
        <begin position="45"/>
        <end position="62"/>
    </location>
</feature>
<dbReference type="Pfam" id="PF07690">
    <property type="entry name" value="MFS_1"/>
    <property type="match status" value="1"/>
</dbReference>
<dbReference type="PANTHER" id="PTHR23521">
    <property type="entry name" value="TRANSPORTER MFS SUPERFAMILY"/>
    <property type="match status" value="1"/>
</dbReference>
<evidence type="ECO:0000313" key="7">
    <source>
        <dbReference type="EMBL" id="PWJ10512.1"/>
    </source>
</evidence>
<dbReference type="InterPro" id="IPR036259">
    <property type="entry name" value="MFS_trans_sf"/>
</dbReference>
<dbReference type="SUPFAM" id="SSF103473">
    <property type="entry name" value="MFS general substrate transporter"/>
    <property type="match status" value="1"/>
</dbReference>
<dbReference type="EMBL" id="UETC01000023">
    <property type="protein sequence ID" value="SSA51664.1"/>
    <property type="molecule type" value="Genomic_DNA"/>
</dbReference>
<keyword evidence="5" id="KW-0732">Signal</keyword>
<gene>
    <name evidence="7" type="ORF">BCF38_12322</name>
    <name evidence="8" type="ORF">SAMN05421539_12322</name>
</gene>
<feature type="transmembrane region" description="Helical" evidence="4">
    <location>
        <begin position="99"/>
        <end position="122"/>
    </location>
</feature>
<keyword evidence="2 4" id="KW-1133">Transmembrane helix</keyword>
<evidence type="ECO:0000259" key="6">
    <source>
        <dbReference type="PROSITE" id="PS50850"/>
    </source>
</evidence>
<evidence type="ECO:0000256" key="2">
    <source>
        <dbReference type="ARBA" id="ARBA00022989"/>
    </source>
</evidence>
<dbReference type="GO" id="GO:0022857">
    <property type="term" value="F:transmembrane transporter activity"/>
    <property type="evidence" value="ECO:0007669"/>
    <property type="project" value="InterPro"/>
</dbReference>
<keyword evidence="9" id="KW-1185">Reference proteome</keyword>
<dbReference type="AlphaFoldDB" id="A0A2Y9B542"/>
<dbReference type="Proteomes" id="UP000245839">
    <property type="component" value="Unassembled WGS sequence"/>
</dbReference>
<reference evidence="7 9" key="2">
    <citation type="submission" date="2018-03" db="EMBL/GenBank/DDBJ databases">
        <title>Genomic Encyclopedia of Archaeal and Bacterial Type Strains, Phase II (KMG-II): from individual species to whole genera.</title>
        <authorList>
            <person name="Goeker M."/>
        </authorList>
    </citation>
    <scope>NUCLEOTIDE SEQUENCE [LARGE SCALE GENOMIC DNA]</scope>
    <source>
        <strain evidence="7 9">DSM 25227</strain>
    </source>
</reference>
<dbReference type="PANTHER" id="PTHR23521:SF2">
    <property type="entry name" value="TRANSPORTER MFS SUPERFAMILY"/>
    <property type="match status" value="1"/>
</dbReference>
<feature type="transmembrane region" description="Helical" evidence="4">
    <location>
        <begin position="162"/>
        <end position="181"/>
    </location>
</feature>
<protein>
    <submittedName>
        <fullName evidence="8">Predicted arabinose efflux permease, MFS family</fullName>
    </submittedName>
    <submittedName>
        <fullName evidence="7">Putative MFS family arabinose efflux permease</fullName>
    </submittedName>
</protein>
<dbReference type="OrthoDB" id="9810614at2"/>
<name>A0A2Y9B542_9RHOB</name>
<dbReference type="EMBL" id="QGDJ01000023">
    <property type="protein sequence ID" value="PWJ10512.1"/>
    <property type="molecule type" value="Genomic_DNA"/>
</dbReference>
<sequence>MRVFNKQLLTLRALFAAMASIQLVTAASGTLVALDFAESGASQEAAALAPAFYSLGFLVGCFRTSRWITQIGHIRSFAAGAAICIASTLIFALTEFVPVLLGVRFTTGLATAALFAIGDAWVSQSADGNSRGRLLAIYAILLGALSVGSQIMIPVLPDDINVAFVVVSLLYCLAIVILTAARTDPPSAHADASVRLTAVFRESPTAWLGSFTVGMVATTLLNVGPYRAATQGIDAEEIALAIGALYLGRIVFMYPLGWVSDFFDRRRIIVANGCVASAVLLYLSIAGSGDGSDYRAFVGTNLQLVFLGLLFVLGGALLTAYSLLVAHAMDRTVPVYVASTTVTLLFVWTMGAVAGPLLASLVSAAFGDEAASWLLTFLMVSYTSYVLFRLKRAKAADRAEKTAFVSTETSSLEVAPSQKKKAKT</sequence>
<feature type="transmembrane region" description="Helical" evidence="4">
    <location>
        <begin position="205"/>
        <end position="226"/>
    </location>
</feature>
<keyword evidence="1 4" id="KW-0812">Transmembrane</keyword>
<feature type="domain" description="Major facilitator superfamily (MFS) profile" evidence="6">
    <location>
        <begin position="1"/>
        <end position="394"/>
    </location>
</feature>
<feature type="transmembrane region" description="Helical" evidence="4">
    <location>
        <begin position="74"/>
        <end position="93"/>
    </location>
</feature>
<evidence type="ECO:0000256" key="1">
    <source>
        <dbReference type="ARBA" id="ARBA00022692"/>
    </source>
</evidence>
<feature type="signal peptide" evidence="5">
    <location>
        <begin position="1"/>
        <end position="26"/>
    </location>
</feature>
<feature type="transmembrane region" description="Helical" evidence="4">
    <location>
        <begin position="268"/>
        <end position="285"/>
    </location>
</feature>